<dbReference type="Proteomes" id="UP000736672">
    <property type="component" value="Unassembled WGS sequence"/>
</dbReference>
<feature type="compositionally biased region" description="Basic residues" evidence="1">
    <location>
        <begin position="152"/>
        <end position="167"/>
    </location>
</feature>
<dbReference type="EMBL" id="JAGTJS010000024">
    <property type="protein sequence ID" value="KAH7235180.1"/>
    <property type="molecule type" value="Genomic_DNA"/>
</dbReference>
<feature type="region of interest" description="Disordered" evidence="1">
    <location>
        <begin position="135"/>
        <end position="167"/>
    </location>
</feature>
<protein>
    <submittedName>
        <fullName evidence="2">Uncharacterized protein</fullName>
    </submittedName>
</protein>
<evidence type="ECO:0000313" key="3">
    <source>
        <dbReference type="Proteomes" id="UP000736672"/>
    </source>
</evidence>
<evidence type="ECO:0000313" key="2">
    <source>
        <dbReference type="EMBL" id="KAH7235180.1"/>
    </source>
</evidence>
<gene>
    <name evidence="2" type="ORF">B0J15DRAFT_471407</name>
</gene>
<evidence type="ECO:0000256" key="1">
    <source>
        <dbReference type="SAM" id="MobiDB-lite"/>
    </source>
</evidence>
<name>A0A9P9G8W5_FUSSL</name>
<accession>A0A9P9G8W5</accession>
<dbReference type="AlphaFoldDB" id="A0A9P9G8W5"/>
<comment type="caution">
    <text evidence="2">The sequence shown here is derived from an EMBL/GenBank/DDBJ whole genome shotgun (WGS) entry which is preliminary data.</text>
</comment>
<sequence length="218" mass="23757">MNRAHLGQAYSDAFVLVSLFFLDRVPEKDAEGSQHGPQLHDFMHSFPQTRRRSATDACLWLPRANRSLHDRFPSVRSRIPAKVCSSVPAAQLLAGPVVGQKACVVRNESTAGLDSTQTLCVAIKDKERTCVSRLVQRRPPSRLSSLPPPSPRPRRAGRGGQVSHRRRQSLKLGAGLGCGCGLLSQTVIRHGAVDYDDSPDGGEGSGKDTQHRHSLGRQ</sequence>
<proteinExistence type="predicted"/>
<feature type="region of interest" description="Disordered" evidence="1">
    <location>
        <begin position="193"/>
        <end position="218"/>
    </location>
</feature>
<keyword evidence="3" id="KW-1185">Reference proteome</keyword>
<organism evidence="2 3">
    <name type="scientific">Fusarium solani</name>
    <name type="common">Filamentous fungus</name>
    <dbReference type="NCBI Taxonomy" id="169388"/>
    <lineage>
        <taxon>Eukaryota</taxon>
        <taxon>Fungi</taxon>
        <taxon>Dikarya</taxon>
        <taxon>Ascomycota</taxon>
        <taxon>Pezizomycotina</taxon>
        <taxon>Sordariomycetes</taxon>
        <taxon>Hypocreomycetidae</taxon>
        <taxon>Hypocreales</taxon>
        <taxon>Nectriaceae</taxon>
        <taxon>Fusarium</taxon>
        <taxon>Fusarium solani species complex</taxon>
    </lineage>
</organism>
<reference evidence="2" key="1">
    <citation type="journal article" date="2021" name="Nat. Commun.">
        <title>Genetic determinants of endophytism in the Arabidopsis root mycobiome.</title>
        <authorList>
            <person name="Mesny F."/>
            <person name="Miyauchi S."/>
            <person name="Thiergart T."/>
            <person name="Pickel B."/>
            <person name="Atanasova L."/>
            <person name="Karlsson M."/>
            <person name="Huettel B."/>
            <person name="Barry K.W."/>
            <person name="Haridas S."/>
            <person name="Chen C."/>
            <person name="Bauer D."/>
            <person name="Andreopoulos W."/>
            <person name="Pangilinan J."/>
            <person name="LaButti K."/>
            <person name="Riley R."/>
            <person name="Lipzen A."/>
            <person name="Clum A."/>
            <person name="Drula E."/>
            <person name="Henrissat B."/>
            <person name="Kohler A."/>
            <person name="Grigoriev I.V."/>
            <person name="Martin F.M."/>
            <person name="Hacquard S."/>
        </authorList>
    </citation>
    <scope>NUCLEOTIDE SEQUENCE</scope>
    <source>
        <strain evidence="2">FSSC 5 MPI-SDFR-AT-0091</strain>
    </source>
</reference>